<dbReference type="EMBL" id="KN123814">
    <property type="protein sequence ID" value="KFO23096.1"/>
    <property type="molecule type" value="Genomic_DNA"/>
</dbReference>
<gene>
    <name evidence="1" type="ORF">H920_15516</name>
</gene>
<sequence length="76" mass="8389">MDFWETGKGDVLKERSPTCALGGNSVSRTKNVEGTQGFTAKLESLSLDPKENHVHSAERMDHLVEIVDFKPDADSE</sequence>
<dbReference type="AlphaFoldDB" id="A0A091DJX9"/>
<dbReference type="Proteomes" id="UP000028990">
    <property type="component" value="Unassembled WGS sequence"/>
</dbReference>
<evidence type="ECO:0000313" key="1">
    <source>
        <dbReference type="EMBL" id="KFO23096.1"/>
    </source>
</evidence>
<protein>
    <submittedName>
        <fullName evidence="1">Uncharacterized protein</fullName>
    </submittedName>
</protein>
<reference evidence="1 2" key="1">
    <citation type="submission" date="2013-11" db="EMBL/GenBank/DDBJ databases">
        <title>The Damaraland mole rat (Fukomys damarensis) genome and evolution of African mole rats.</title>
        <authorList>
            <person name="Gladyshev V.N."/>
            <person name="Fang X."/>
        </authorList>
    </citation>
    <scope>NUCLEOTIDE SEQUENCE [LARGE SCALE GENOMIC DNA]</scope>
    <source>
        <tissue evidence="1">Liver</tissue>
    </source>
</reference>
<accession>A0A091DJX9</accession>
<keyword evidence="2" id="KW-1185">Reference proteome</keyword>
<organism evidence="1 2">
    <name type="scientific">Fukomys damarensis</name>
    <name type="common">Damaraland mole rat</name>
    <name type="synonym">Cryptomys damarensis</name>
    <dbReference type="NCBI Taxonomy" id="885580"/>
    <lineage>
        <taxon>Eukaryota</taxon>
        <taxon>Metazoa</taxon>
        <taxon>Chordata</taxon>
        <taxon>Craniata</taxon>
        <taxon>Vertebrata</taxon>
        <taxon>Euteleostomi</taxon>
        <taxon>Mammalia</taxon>
        <taxon>Eutheria</taxon>
        <taxon>Euarchontoglires</taxon>
        <taxon>Glires</taxon>
        <taxon>Rodentia</taxon>
        <taxon>Hystricomorpha</taxon>
        <taxon>Bathyergidae</taxon>
        <taxon>Fukomys</taxon>
    </lineage>
</organism>
<evidence type="ECO:0000313" key="2">
    <source>
        <dbReference type="Proteomes" id="UP000028990"/>
    </source>
</evidence>
<proteinExistence type="predicted"/>
<name>A0A091DJX9_FUKDA</name>